<evidence type="ECO:0000259" key="11">
    <source>
        <dbReference type="PROSITE" id="PS51713"/>
    </source>
</evidence>
<dbReference type="GO" id="GO:0005886">
    <property type="term" value="C:plasma membrane"/>
    <property type="evidence" value="ECO:0007669"/>
    <property type="project" value="UniProtKB-SubCell"/>
</dbReference>
<evidence type="ECO:0000313" key="13">
    <source>
        <dbReference type="Proteomes" id="UP001161325"/>
    </source>
</evidence>
<reference evidence="12" key="1">
    <citation type="submission" date="2022-08" db="EMBL/GenBank/DDBJ databases">
        <title>Draft genome sequencing of Roseisolibacter agri AW1220.</title>
        <authorList>
            <person name="Tobiishi Y."/>
            <person name="Tonouchi A."/>
        </authorList>
    </citation>
    <scope>NUCLEOTIDE SEQUENCE</scope>
    <source>
        <strain evidence="12">AW1220</strain>
    </source>
</reference>
<keyword evidence="7" id="KW-0472">Membrane</keyword>
<dbReference type="InterPro" id="IPR005225">
    <property type="entry name" value="Small_GTP-bd"/>
</dbReference>
<feature type="domain" description="KH type-2" evidence="10">
    <location>
        <begin position="197"/>
        <end position="273"/>
    </location>
</feature>
<dbReference type="SUPFAM" id="SSF54814">
    <property type="entry name" value="Prokaryotic type KH domain (KH-domain type II)"/>
    <property type="match status" value="1"/>
</dbReference>
<feature type="domain" description="Era-type G" evidence="11">
    <location>
        <begin position="3"/>
        <end position="166"/>
    </location>
</feature>
<evidence type="ECO:0000256" key="7">
    <source>
        <dbReference type="HAMAP-Rule" id="MF_00367"/>
    </source>
</evidence>
<protein>
    <recommendedName>
        <fullName evidence="2 7">GTPase Era</fullName>
    </recommendedName>
</protein>
<dbReference type="NCBIfam" id="TIGR00231">
    <property type="entry name" value="small_GTP"/>
    <property type="match status" value="1"/>
</dbReference>
<dbReference type="Gene3D" id="3.30.300.20">
    <property type="match status" value="1"/>
</dbReference>
<evidence type="ECO:0000259" key="10">
    <source>
        <dbReference type="PROSITE" id="PS50823"/>
    </source>
</evidence>
<dbReference type="CDD" id="cd22534">
    <property type="entry name" value="KH-II_Era"/>
    <property type="match status" value="1"/>
</dbReference>
<dbReference type="Pfam" id="PF01926">
    <property type="entry name" value="MMR_HSR1"/>
    <property type="match status" value="1"/>
</dbReference>
<feature type="region of interest" description="G5" evidence="8">
    <location>
        <begin position="145"/>
        <end position="147"/>
    </location>
</feature>
<feature type="binding site" evidence="7">
    <location>
        <begin position="11"/>
        <end position="18"/>
    </location>
    <ligand>
        <name>GTP</name>
        <dbReference type="ChEBI" id="CHEBI:37565"/>
    </ligand>
</feature>
<dbReference type="PROSITE" id="PS51713">
    <property type="entry name" value="G_ERA"/>
    <property type="match status" value="1"/>
</dbReference>
<keyword evidence="7" id="KW-0963">Cytoplasm</keyword>
<dbReference type="GO" id="GO:0005829">
    <property type="term" value="C:cytosol"/>
    <property type="evidence" value="ECO:0007669"/>
    <property type="project" value="TreeGrafter"/>
</dbReference>
<dbReference type="InterPro" id="IPR006073">
    <property type="entry name" value="GTP-bd"/>
</dbReference>
<evidence type="ECO:0000256" key="3">
    <source>
        <dbReference type="ARBA" id="ARBA00022517"/>
    </source>
</evidence>
<keyword evidence="7" id="KW-0699">rRNA-binding</keyword>
<keyword evidence="5 7" id="KW-0694">RNA-binding</keyword>
<dbReference type="InterPro" id="IPR009019">
    <property type="entry name" value="KH_sf_prok-type"/>
</dbReference>
<dbReference type="AlphaFoldDB" id="A0AA37Q6G6"/>
<dbReference type="GO" id="GO:0005525">
    <property type="term" value="F:GTP binding"/>
    <property type="evidence" value="ECO:0007669"/>
    <property type="project" value="UniProtKB-UniRule"/>
</dbReference>
<dbReference type="FunFam" id="3.30.300.20:FF:000003">
    <property type="entry name" value="GTPase Era"/>
    <property type="match status" value="1"/>
</dbReference>
<proteinExistence type="inferred from homology"/>
<dbReference type="NCBIfam" id="NF000908">
    <property type="entry name" value="PRK00089.1"/>
    <property type="match status" value="1"/>
</dbReference>
<evidence type="ECO:0000313" key="12">
    <source>
        <dbReference type="EMBL" id="GLC27174.1"/>
    </source>
</evidence>
<gene>
    <name evidence="7" type="primary">era</name>
    <name evidence="12" type="ORF">rosag_36870</name>
</gene>
<dbReference type="GO" id="GO:0003924">
    <property type="term" value="F:GTPase activity"/>
    <property type="evidence" value="ECO:0007669"/>
    <property type="project" value="UniProtKB-UniRule"/>
</dbReference>
<evidence type="ECO:0000256" key="5">
    <source>
        <dbReference type="ARBA" id="ARBA00022884"/>
    </source>
</evidence>
<dbReference type="HAMAP" id="MF_00367">
    <property type="entry name" value="GTPase_Era"/>
    <property type="match status" value="1"/>
</dbReference>
<evidence type="ECO:0000256" key="1">
    <source>
        <dbReference type="ARBA" id="ARBA00007921"/>
    </source>
</evidence>
<dbReference type="EMBL" id="BRXS01000006">
    <property type="protein sequence ID" value="GLC27174.1"/>
    <property type="molecule type" value="Genomic_DNA"/>
</dbReference>
<keyword evidence="3 7" id="KW-0690">Ribosome biogenesis</keyword>
<dbReference type="PANTHER" id="PTHR42698:SF1">
    <property type="entry name" value="GTPASE ERA, MITOCHONDRIAL"/>
    <property type="match status" value="1"/>
</dbReference>
<dbReference type="PANTHER" id="PTHR42698">
    <property type="entry name" value="GTPASE ERA"/>
    <property type="match status" value="1"/>
</dbReference>
<dbReference type="InterPro" id="IPR030388">
    <property type="entry name" value="G_ERA_dom"/>
</dbReference>
<comment type="similarity">
    <text evidence="1 7 8 9">Belongs to the TRAFAC class TrmE-Era-EngA-EngB-Septin-like GTPase superfamily. Era GTPase family.</text>
</comment>
<dbReference type="InterPro" id="IPR005662">
    <property type="entry name" value="GTPase_Era-like"/>
</dbReference>
<name>A0AA37Q6G6_9BACT</name>
<keyword evidence="13" id="KW-1185">Reference proteome</keyword>
<comment type="subunit">
    <text evidence="7">Monomer.</text>
</comment>
<feature type="binding site" evidence="7">
    <location>
        <begin position="122"/>
        <end position="125"/>
    </location>
    <ligand>
        <name>GTP</name>
        <dbReference type="ChEBI" id="CHEBI:37565"/>
    </ligand>
</feature>
<comment type="function">
    <text evidence="7">An essential GTPase that binds both GDP and GTP, with rapid nucleotide exchange. Plays a role in 16S rRNA processing and 30S ribosomal subunit biogenesis and possibly also in cell cycle regulation and energy metabolism.</text>
</comment>
<comment type="subcellular location">
    <subcellularLocation>
        <location evidence="7">Cytoplasm</location>
    </subcellularLocation>
    <subcellularLocation>
        <location evidence="7">Cell membrane</location>
        <topology evidence="7">Peripheral membrane protein</topology>
    </subcellularLocation>
</comment>
<feature type="binding site" evidence="7">
    <location>
        <begin position="58"/>
        <end position="62"/>
    </location>
    <ligand>
        <name>GTP</name>
        <dbReference type="ChEBI" id="CHEBI:37565"/>
    </ligand>
</feature>
<keyword evidence="6 7" id="KW-0342">GTP-binding</keyword>
<evidence type="ECO:0000256" key="8">
    <source>
        <dbReference type="PROSITE-ProRule" id="PRU01050"/>
    </source>
</evidence>
<dbReference type="GO" id="GO:0000028">
    <property type="term" value="P:ribosomal small subunit assembly"/>
    <property type="evidence" value="ECO:0007669"/>
    <property type="project" value="TreeGrafter"/>
</dbReference>
<organism evidence="12 13">
    <name type="scientific">Roseisolibacter agri</name>
    <dbReference type="NCBI Taxonomy" id="2014610"/>
    <lineage>
        <taxon>Bacteria</taxon>
        <taxon>Pseudomonadati</taxon>
        <taxon>Gemmatimonadota</taxon>
        <taxon>Gemmatimonadia</taxon>
        <taxon>Gemmatimonadales</taxon>
        <taxon>Gemmatimonadaceae</taxon>
        <taxon>Roseisolibacter</taxon>
    </lineage>
</organism>
<feature type="region of interest" description="G2" evidence="8">
    <location>
        <begin position="37"/>
        <end position="41"/>
    </location>
</feature>
<feature type="region of interest" description="G4" evidence="8">
    <location>
        <begin position="122"/>
        <end position="125"/>
    </location>
</feature>
<dbReference type="SUPFAM" id="SSF52540">
    <property type="entry name" value="P-loop containing nucleoside triphosphate hydrolases"/>
    <property type="match status" value="1"/>
</dbReference>
<evidence type="ECO:0000256" key="4">
    <source>
        <dbReference type="ARBA" id="ARBA00022741"/>
    </source>
</evidence>
<dbReference type="CDD" id="cd04163">
    <property type="entry name" value="Era"/>
    <property type="match status" value="1"/>
</dbReference>
<dbReference type="RefSeq" id="WP_284351621.1">
    <property type="nucleotide sequence ID" value="NZ_BRXS01000006.1"/>
</dbReference>
<comment type="caution">
    <text evidence="12">The sequence shown here is derived from an EMBL/GenBank/DDBJ whole genome shotgun (WGS) entry which is preliminary data.</text>
</comment>
<dbReference type="InterPro" id="IPR027417">
    <property type="entry name" value="P-loop_NTPase"/>
</dbReference>
<sequence>MPRAGIVTVVGKPNAGKSTLLNRIVGQKLAITSPKPQSTRDRVVGIRSTDDTQMVVLDTPGLLEPRYALHAAMRGTAMTALRDADVVLYLVDATEGEPAPLEDVAGLSAAERPRAPVLLVLNKVDALSAEQRAGLQARFPDAALVSALDGHGVDALLDAAAARLPESPFLYPDDEISTQTLRFFAAELVRETALEQLDDEVPYSVACEIEEFRESRSPVYIRAVLHVERDSQKRILIGAKGARIREIGRAARAKIESLLETQVYLDLWVKVLPNWRRDQRALRRLGYHLPPDSDA</sequence>
<dbReference type="InterPro" id="IPR004044">
    <property type="entry name" value="KH_dom_type_2"/>
</dbReference>
<dbReference type="InterPro" id="IPR015946">
    <property type="entry name" value="KH_dom-like_a/b"/>
</dbReference>
<keyword evidence="7" id="KW-1003">Cell membrane</keyword>
<evidence type="ECO:0000256" key="6">
    <source>
        <dbReference type="ARBA" id="ARBA00023134"/>
    </source>
</evidence>
<dbReference type="NCBIfam" id="TIGR00436">
    <property type="entry name" value="era"/>
    <property type="match status" value="1"/>
</dbReference>
<dbReference type="Proteomes" id="UP001161325">
    <property type="component" value="Unassembled WGS sequence"/>
</dbReference>
<dbReference type="PROSITE" id="PS50823">
    <property type="entry name" value="KH_TYPE_2"/>
    <property type="match status" value="1"/>
</dbReference>
<dbReference type="GO" id="GO:0070181">
    <property type="term" value="F:small ribosomal subunit rRNA binding"/>
    <property type="evidence" value="ECO:0007669"/>
    <property type="project" value="UniProtKB-UniRule"/>
</dbReference>
<feature type="region of interest" description="G3" evidence="8">
    <location>
        <begin position="58"/>
        <end position="61"/>
    </location>
</feature>
<dbReference type="Gene3D" id="3.40.50.300">
    <property type="entry name" value="P-loop containing nucleotide triphosphate hydrolases"/>
    <property type="match status" value="1"/>
</dbReference>
<evidence type="ECO:0000256" key="2">
    <source>
        <dbReference type="ARBA" id="ARBA00020484"/>
    </source>
</evidence>
<keyword evidence="4 7" id="KW-0547">Nucleotide-binding</keyword>
<evidence type="ECO:0000256" key="9">
    <source>
        <dbReference type="RuleBase" id="RU003761"/>
    </source>
</evidence>
<accession>A0AA37Q6G6</accession>
<dbReference type="Pfam" id="PF07650">
    <property type="entry name" value="KH_2"/>
    <property type="match status" value="1"/>
</dbReference>
<dbReference type="PRINTS" id="PR00326">
    <property type="entry name" value="GTP1OBG"/>
</dbReference>
<feature type="region of interest" description="G1" evidence="8">
    <location>
        <begin position="11"/>
        <end position="18"/>
    </location>
</feature>
<dbReference type="GO" id="GO:0043024">
    <property type="term" value="F:ribosomal small subunit binding"/>
    <property type="evidence" value="ECO:0007669"/>
    <property type="project" value="TreeGrafter"/>
</dbReference>